<organism evidence="1 2">
    <name type="scientific">Cynara cardunculus var. scolymus</name>
    <name type="common">Globe artichoke</name>
    <name type="synonym">Cynara scolymus</name>
    <dbReference type="NCBI Taxonomy" id="59895"/>
    <lineage>
        <taxon>Eukaryota</taxon>
        <taxon>Viridiplantae</taxon>
        <taxon>Streptophyta</taxon>
        <taxon>Embryophyta</taxon>
        <taxon>Tracheophyta</taxon>
        <taxon>Spermatophyta</taxon>
        <taxon>Magnoliopsida</taxon>
        <taxon>eudicotyledons</taxon>
        <taxon>Gunneridae</taxon>
        <taxon>Pentapetalae</taxon>
        <taxon>asterids</taxon>
        <taxon>campanulids</taxon>
        <taxon>Asterales</taxon>
        <taxon>Asteraceae</taxon>
        <taxon>Carduoideae</taxon>
        <taxon>Cardueae</taxon>
        <taxon>Carduinae</taxon>
        <taxon>Cynara</taxon>
    </lineage>
</organism>
<dbReference type="Gramene" id="KVI07073">
    <property type="protein sequence ID" value="KVI07073"/>
    <property type="gene ID" value="Ccrd_014552"/>
</dbReference>
<sequence>MKSSGVDEGEKLSMQQELWGLNHAECLKEQEEMMIRFTNFDSLYMEMEMEMERDEEEMKKMEEETRGRLPNTYPFTKHLPGNRLLVKFNIIIYLLAKILIDKNSIICNYLPGKCLPR</sequence>
<evidence type="ECO:0000313" key="1">
    <source>
        <dbReference type="EMBL" id="KVI07073.1"/>
    </source>
</evidence>
<accession>A0A103YDG9</accession>
<evidence type="ECO:0000313" key="2">
    <source>
        <dbReference type="Proteomes" id="UP000243975"/>
    </source>
</evidence>
<name>A0A103YDG9_CYNCS</name>
<reference evidence="1 2" key="1">
    <citation type="journal article" date="2016" name="Sci. Rep.">
        <title>The genome sequence of the outbreeding globe artichoke constructed de novo incorporating a phase-aware low-pass sequencing strategy of F1 progeny.</title>
        <authorList>
            <person name="Scaglione D."/>
            <person name="Reyes-Chin-Wo S."/>
            <person name="Acquadro A."/>
            <person name="Froenicke L."/>
            <person name="Portis E."/>
            <person name="Beitel C."/>
            <person name="Tirone M."/>
            <person name="Mauro R."/>
            <person name="Lo Monaco A."/>
            <person name="Mauromicale G."/>
            <person name="Faccioli P."/>
            <person name="Cattivelli L."/>
            <person name="Rieseberg L."/>
            <person name="Michelmore R."/>
            <person name="Lanteri S."/>
        </authorList>
    </citation>
    <scope>NUCLEOTIDE SEQUENCE [LARGE SCALE GENOMIC DNA]</scope>
    <source>
        <strain evidence="1">2C</strain>
    </source>
</reference>
<proteinExistence type="predicted"/>
<dbReference type="Proteomes" id="UP000243975">
    <property type="component" value="Unassembled WGS sequence"/>
</dbReference>
<comment type="caution">
    <text evidence="1">The sequence shown here is derived from an EMBL/GenBank/DDBJ whole genome shotgun (WGS) entry which is preliminary data.</text>
</comment>
<keyword evidence="2" id="KW-1185">Reference proteome</keyword>
<protein>
    <submittedName>
        <fullName evidence="1">Uncharacterized protein</fullName>
    </submittedName>
</protein>
<dbReference type="AlphaFoldDB" id="A0A103YDG9"/>
<gene>
    <name evidence="1" type="ORF">Ccrd_014552</name>
</gene>
<dbReference type="EMBL" id="LEKV01001524">
    <property type="protein sequence ID" value="KVI07073.1"/>
    <property type="molecule type" value="Genomic_DNA"/>
</dbReference>